<protein>
    <submittedName>
        <fullName evidence="2">PepSY domain-containing protein</fullName>
    </submittedName>
</protein>
<dbReference type="Proteomes" id="UP000617634">
    <property type="component" value="Unassembled WGS sequence"/>
</dbReference>
<feature type="transmembrane region" description="Helical" evidence="1">
    <location>
        <begin position="383"/>
        <end position="404"/>
    </location>
</feature>
<evidence type="ECO:0000256" key="1">
    <source>
        <dbReference type="SAM" id="Phobius"/>
    </source>
</evidence>
<dbReference type="PANTHER" id="PTHR34219:SF9">
    <property type="entry name" value="IRON-REGULATED INNER MEMBRANE PROTEIN"/>
    <property type="match status" value="1"/>
</dbReference>
<dbReference type="Pfam" id="PF03929">
    <property type="entry name" value="PepSY_TM"/>
    <property type="match status" value="1"/>
</dbReference>
<keyword evidence="1" id="KW-0812">Transmembrane</keyword>
<feature type="transmembrane region" description="Helical" evidence="1">
    <location>
        <begin position="465"/>
        <end position="483"/>
    </location>
</feature>
<feature type="transmembrane region" description="Helical" evidence="1">
    <location>
        <begin position="199"/>
        <end position="224"/>
    </location>
</feature>
<dbReference type="AlphaFoldDB" id="A0A931HE00"/>
<dbReference type="RefSeq" id="WP_197165060.1">
    <property type="nucleotide sequence ID" value="NZ_JADZGI010000002.1"/>
</dbReference>
<dbReference type="EMBL" id="JADZGI010000002">
    <property type="protein sequence ID" value="MBH0114034.1"/>
    <property type="molecule type" value="Genomic_DNA"/>
</dbReference>
<accession>A0A931HE00</accession>
<feature type="transmembrane region" description="Helical" evidence="1">
    <location>
        <begin position="33"/>
        <end position="54"/>
    </location>
</feature>
<organism evidence="2 3">
    <name type="scientific">Novosphingobium aureum</name>
    <dbReference type="NCBI Taxonomy" id="2792964"/>
    <lineage>
        <taxon>Bacteria</taxon>
        <taxon>Pseudomonadati</taxon>
        <taxon>Pseudomonadota</taxon>
        <taxon>Alphaproteobacteria</taxon>
        <taxon>Sphingomonadales</taxon>
        <taxon>Sphingomonadaceae</taxon>
        <taxon>Novosphingobium</taxon>
    </lineage>
</organism>
<gene>
    <name evidence="2" type="ORF">I5E68_13890</name>
</gene>
<sequence>MADPVTPPTVGASSSRAPAAPGFVQRALSGHAAVGLLASGLLYLVCLTGALAVFQQDLQRWEEPGITEVAQVSPAAVQHALEDTLARQDKPTDHAYVHMPTRGLPRLVVTTDNGANYVDGDGAFVAPEAHAWTEFVLTMHYYLHLPPTWGVMFTGLLGVMLCVALVTGVLAHPRIFRDAFRMRLRARPQLARADLHNRFGVWLLPFAGAVAFTGAVIGLGQLVFVTIAQERHGGDLETAYAPLFGEHPAHDPRPAPVARADRALAWMVRHHPEHRVTYVTIEETGTRGQQISVLADHDRRLIYGESYLFDGEGRFKRKLGLSDGALGQQAAASVYKLHFGTFAGIPVELAYLGFGLGLCAIISTGTTLWLMKRRSRGTPSPRLEALWAVTIWGAPLLMVAAYWLRALGGAEMPLTGGFWLAFALLGALAAAMPGLARKLNLRLLLAAALAATGAGHYLANAQLPAASIMIDVALALGGVLLALPELRSPGIRLAKSPPAPDPRSVPG</sequence>
<dbReference type="PANTHER" id="PTHR34219">
    <property type="entry name" value="IRON-REGULATED INNER MEMBRANE PROTEIN-RELATED"/>
    <property type="match status" value="1"/>
</dbReference>
<comment type="caution">
    <text evidence="2">The sequence shown here is derived from an EMBL/GenBank/DDBJ whole genome shotgun (WGS) entry which is preliminary data.</text>
</comment>
<keyword evidence="1" id="KW-0472">Membrane</keyword>
<evidence type="ECO:0000313" key="2">
    <source>
        <dbReference type="EMBL" id="MBH0114034.1"/>
    </source>
</evidence>
<keyword evidence="1" id="KW-1133">Transmembrane helix</keyword>
<feature type="transmembrane region" description="Helical" evidence="1">
    <location>
        <begin position="349"/>
        <end position="371"/>
    </location>
</feature>
<feature type="transmembrane region" description="Helical" evidence="1">
    <location>
        <begin position="149"/>
        <end position="171"/>
    </location>
</feature>
<reference evidence="2" key="1">
    <citation type="submission" date="2020-11" db="EMBL/GenBank/DDBJ databases">
        <title>Novosphingobium aureum sp. nov., a marine bacterium isolated from sediment of a salt flat.</title>
        <authorList>
            <person name="Yoo Y."/>
            <person name="Kim J.-J."/>
        </authorList>
    </citation>
    <scope>NUCLEOTIDE SEQUENCE</scope>
    <source>
        <strain evidence="2">YJ-S2-02</strain>
    </source>
</reference>
<dbReference type="InterPro" id="IPR005625">
    <property type="entry name" value="PepSY-ass_TM"/>
</dbReference>
<proteinExistence type="predicted"/>
<name>A0A931HE00_9SPHN</name>
<feature type="transmembrane region" description="Helical" evidence="1">
    <location>
        <begin position="416"/>
        <end position="436"/>
    </location>
</feature>
<keyword evidence="3" id="KW-1185">Reference proteome</keyword>
<evidence type="ECO:0000313" key="3">
    <source>
        <dbReference type="Proteomes" id="UP000617634"/>
    </source>
</evidence>